<protein>
    <recommendedName>
        <fullName evidence="4">Protein kinase domain-containing protein</fullName>
    </recommendedName>
</protein>
<evidence type="ECO:0000313" key="2">
    <source>
        <dbReference type="EMBL" id="CAE7153819.1"/>
    </source>
</evidence>
<dbReference type="SUPFAM" id="SSF56112">
    <property type="entry name" value="Protein kinase-like (PK-like)"/>
    <property type="match status" value="1"/>
</dbReference>
<dbReference type="EMBL" id="CAJNIZ010000113">
    <property type="protein sequence ID" value="CAE7153819.1"/>
    <property type="molecule type" value="Genomic_DNA"/>
</dbReference>
<dbReference type="AlphaFoldDB" id="A0A812ISH2"/>
<evidence type="ECO:0008006" key="4">
    <source>
        <dbReference type="Google" id="ProtNLM"/>
    </source>
</evidence>
<dbReference type="OrthoDB" id="439489at2759"/>
<comment type="caution">
    <text evidence="2">The sequence shown here is derived from an EMBL/GenBank/DDBJ whole genome shotgun (WGS) entry which is preliminary data.</text>
</comment>
<feature type="compositionally biased region" description="Low complexity" evidence="1">
    <location>
        <begin position="469"/>
        <end position="503"/>
    </location>
</feature>
<evidence type="ECO:0000256" key="1">
    <source>
        <dbReference type="SAM" id="MobiDB-lite"/>
    </source>
</evidence>
<gene>
    <name evidence="2" type="ORF">SPIL2461_LOCUS273</name>
</gene>
<proteinExistence type="predicted"/>
<reference evidence="2" key="1">
    <citation type="submission" date="2021-02" db="EMBL/GenBank/DDBJ databases">
        <authorList>
            <person name="Dougan E. K."/>
            <person name="Rhodes N."/>
            <person name="Thang M."/>
            <person name="Chan C."/>
        </authorList>
    </citation>
    <scope>NUCLEOTIDE SEQUENCE</scope>
</reference>
<organism evidence="2 3">
    <name type="scientific">Symbiodinium pilosum</name>
    <name type="common">Dinoflagellate</name>
    <dbReference type="NCBI Taxonomy" id="2952"/>
    <lineage>
        <taxon>Eukaryota</taxon>
        <taxon>Sar</taxon>
        <taxon>Alveolata</taxon>
        <taxon>Dinophyceae</taxon>
        <taxon>Suessiales</taxon>
        <taxon>Symbiodiniaceae</taxon>
        <taxon>Symbiodinium</taxon>
    </lineage>
</organism>
<dbReference type="Proteomes" id="UP000649617">
    <property type="component" value="Unassembled WGS sequence"/>
</dbReference>
<keyword evidence="3" id="KW-1185">Reference proteome</keyword>
<dbReference type="Gene3D" id="1.10.510.10">
    <property type="entry name" value="Transferase(Phosphotransferase) domain 1"/>
    <property type="match status" value="1"/>
</dbReference>
<feature type="region of interest" description="Disordered" evidence="1">
    <location>
        <begin position="469"/>
        <end position="506"/>
    </location>
</feature>
<sequence length="635" mass="68698">MTDLIRQNHTTKDGHACVSWDGFVPAWSRTLECQRMRPIEGSLTKIPASSRLAPVGHGMDNRPEVLGLSWASCRLGGVHDAASYPPSDMDTAQALELRAVKNMDVDMPPARFTVSPSFSQACHLDSALVDLAPPAMDCQCCREVEAAADFSATLVDTAMVLQMVGDLEEVTNAADSDLPAAMARAFGPDGIQALFGSRSAEGVRRLRCSGFNHVFMLELGGKLVKCIRPHGGAGGQFSEALEAKRLSQSIPNLAKDPQVLFPQAFFLFREKASSAFVCEVLVFEYLPNCQSVADVLNRFERTHPCGSRHHTATCRVHRANDPNEVKCEHAKALRSLVRQVALLARHFQSTHGRRHGDFKADNVLIDERGRLLLADFLSPFCMSCDKEEFLSSIRSQHPSSQELRAAFDNEWQAAHAKVYRSQDMMTGQNAWLISELNGLIDVSSQQSMFGPLPDLLQSISTWTPSSAKSTTTPSSFSFTGVTDWPSPGSQSQSPASMAQKSPQTGKVLSPFGELPCRVAGQDSQARRRTSTSSVASPAGATLLAEPNLLMQARSFFADPTFKQEAAAFANFPASLSFGGSLALPPAAPALIGVSGNLAPSLAAKQFPLFSDSLVQTSPFFPPFEGWPLPGTKINL</sequence>
<name>A0A812ISH2_SYMPI</name>
<dbReference type="InterPro" id="IPR011009">
    <property type="entry name" value="Kinase-like_dom_sf"/>
</dbReference>
<accession>A0A812ISH2</accession>
<evidence type="ECO:0000313" key="3">
    <source>
        <dbReference type="Proteomes" id="UP000649617"/>
    </source>
</evidence>